<name>A0ABD3G9M0_9MARC</name>
<dbReference type="InterPro" id="IPR036615">
    <property type="entry name" value="Mur_ligase_C_dom_sf"/>
</dbReference>
<protein>
    <recommendedName>
        <fullName evidence="3">UDP-N-acetylmuramate--L-alanine ligase</fullName>
        <ecNumber evidence="3">6.3.2.8</ecNumber>
    </recommendedName>
</protein>
<evidence type="ECO:0000313" key="13">
    <source>
        <dbReference type="Proteomes" id="UP001633002"/>
    </source>
</evidence>
<dbReference type="EC" id="6.3.2.8" evidence="3"/>
<evidence type="ECO:0000256" key="5">
    <source>
        <dbReference type="ARBA" id="ARBA00022598"/>
    </source>
</evidence>
<comment type="caution">
    <text evidence="12">The sequence shown here is derived from an EMBL/GenBank/DDBJ whole genome shotgun (WGS) entry which is preliminary data.</text>
</comment>
<evidence type="ECO:0000259" key="9">
    <source>
        <dbReference type="Pfam" id="PF01225"/>
    </source>
</evidence>
<evidence type="ECO:0000256" key="1">
    <source>
        <dbReference type="ARBA" id="ARBA00004496"/>
    </source>
</evidence>
<keyword evidence="5" id="KW-0436">Ligase</keyword>
<dbReference type="InterPro" id="IPR013221">
    <property type="entry name" value="Mur_ligase_cen"/>
</dbReference>
<evidence type="ECO:0000259" key="11">
    <source>
        <dbReference type="Pfam" id="PF08245"/>
    </source>
</evidence>
<dbReference type="GO" id="GO:0005737">
    <property type="term" value="C:cytoplasm"/>
    <property type="evidence" value="ECO:0007669"/>
    <property type="project" value="UniProtKB-SubCell"/>
</dbReference>
<evidence type="ECO:0000256" key="7">
    <source>
        <dbReference type="ARBA" id="ARBA00022840"/>
    </source>
</evidence>
<dbReference type="InterPro" id="IPR036565">
    <property type="entry name" value="Mur-like_cat_sf"/>
</dbReference>
<dbReference type="Pfam" id="PF02875">
    <property type="entry name" value="Mur_ligase_C"/>
    <property type="match status" value="1"/>
</dbReference>
<feature type="domain" description="Mur ligase N-terminal catalytic" evidence="9">
    <location>
        <begin position="89"/>
        <end position="191"/>
    </location>
</feature>
<dbReference type="Proteomes" id="UP001633002">
    <property type="component" value="Unassembled WGS sequence"/>
</dbReference>
<accession>A0ABD3G9M0</accession>
<dbReference type="InterPro" id="IPR005758">
    <property type="entry name" value="UDP-N-AcMur_Ala_ligase_MurC"/>
</dbReference>
<dbReference type="EMBL" id="JBJQOH010000008">
    <property type="protein sequence ID" value="KAL3675843.1"/>
    <property type="molecule type" value="Genomic_DNA"/>
</dbReference>
<evidence type="ECO:0000256" key="8">
    <source>
        <dbReference type="ARBA" id="ARBA00047833"/>
    </source>
</evidence>
<dbReference type="GO" id="GO:0008763">
    <property type="term" value="F:UDP-N-acetylmuramate-L-alanine ligase activity"/>
    <property type="evidence" value="ECO:0007669"/>
    <property type="project" value="UniProtKB-EC"/>
</dbReference>
<dbReference type="InterPro" id="IPR004101">
    <property type="entry name" value="Mur_ligase_C"/>
</dbReference>
<keyword evidence="6" id="KW-0547">Nucleotide-binding</keyword>
<dbReference type="Gene3D" id="3.40.1190.10">
    <property type="entry name" value="Mur-like, catalytic domain"/>
    <property type="match status" value="1"/>
</dbReference>
<dbReference type="HAMAP" id="MF_00046">
    <property type="entry name" value="MurC"/>
    <property type="match status" value="1"/>
</dbReference>
<dbReference type="SUPFAM" id="SSF53623">
    <property type="entry name" value="MurD-like peptide ligases, catalytic domain"/>
    <property type="match status" value="1"/>
</dbReference>
<comment type="pathway">
    <text evidence="2">Cell wall biogenesis; peptidoglycan biosynthesis.</text>
</comment>
<comment type="subcellular location">
    <subcellularLocation>
        <location evidence="1">Cytoplasm</location>
    </subcellularLocation>
</comment>
<dbReference type="AlphaFoldDB" id="A0ABD3G9M0"/>
<dbReference type="PANTHER" id="PTHR43445:SF3">
    <property type="entry name" value="UDP-N-ACETYLMURAMATE--L-ALANINE LIGASE"/>
    <property type="match status" value="1"/>
</dbReference>
<dbReference type="Gene3D" id="3.40.50.720">
    <property type="entry name" value="NAD(P)-binding Rossmann-like Domain"/>
    <property type="match status" value="1"/>
</dbReference>
<dbReference type="SUPFAM" id="SSF53244">
    <property type="entry name" value="MurD-like peptide ligases, peptide-binding domain"/>
    <property type="match status" value="1"/>
</dbReference>
<proteinExistence type="inferred from homology"/>
<evidence type="ECO:0000256" key="2">
    <source>
        <dbReference type="ARBA" id="ARBA00004752"/>
    </source>
</evidence>
<sequence>MKVGCPFDVRIPALNSPVEYNLEVRNLLKVGAGPFVRWKNLKSYKLQGTQLFNDSDKIRSGHRVVWSCSNWRSYSETKLGENPTTGPSVHFIGIGGSGLSALALLALKQGWKVSGSDCSSSERLELLEKAGARVHGGHVAEQLLDESSNLPPDAVVVSSAIPAGNVEVEAAQALGIPVYKRGEWLARITDGYELLAVAGSHGKSSTTAMLATVLRSLGQDITAVVGADVPQFPDCASVITGRGRRFVLEADEYDGCFLRLAPSLAVVTTVDWEHVDIFPDEASVRKIFREFVKRIKPGGTLVVCGDSAGTKHLSTAFTNYEECNGVVETTKSHCDGLSRQVVTYGLGKGNDWQAVMLTPNVQGGTTYVVVHSGRPMARVNLQLPGTHYVLNSLAVIVVATLLAIQDTGKRLSNDESFSAMKRAAEAAAGVLGQFTGIRRRFEFVGKVNGCVIYDDYAHHPTEVRAVLQATRQRFDQQPIWVVFQPHTYSRLAKLLHDFAPAFSAADRVIVSEVYSAREENTWNISGAHLVDVLTGPPAIFIPTLDEVVKRLSWELSVYKSVGSQGVILLTLGAGDITEVGYALLQELSTKPLRQKPDDTVLV</sequence>
<feature type="domain" description="Mur ligase central" evidence="11">
    <location>
        <begin position="197"/>
        <end position="399"/>
    </location>
</feature>
<evidence type="ECO:0000259" key="10">
    <source>
        <dbReference type="Pfam" id="PF02875"/>
    </source>
</evidence>
<evidence type="ECO:0000256" key="3">
    <source>
        <dbReference type="ARBA" id="ARBA00012211"/>
    </source>
</evidence>
<keyword evidence="13" id="KW-1185">Reference proteome</keyword>
<evidence type="ECO:0000313" key="12">
    <source>
        <dbReference type="EMBL" id="KAL3675843.1"/>
    </source>
</evidence>
<dbReference type="GO" id="GO:0005524">
    <property type="term" value="F:ATP binding"/>
    <property type="evidence" value="ECO:0007669"/>
    <property type="project" value="UniProtKB-KW"/>
</dbReference>
<organism evidence="12 13">
    <name type="scientific">Riccia sorocarpa</name>
    <dbReference type="NCBI Taxonomy" id="122646"/>
    <lineage>
        <taxon>Eukaryota</taxon>
        <taxon>Viridiplantae</taxon>
        <taxon>Streptophyta</taxon>
        <taxon>Embryophyta</taxon>
        <taxon>Marchantiophyta</taxon>
        <taxon>Marchantiopsida</taxon>
        <taxon>Marchantiidae</taxon>
        <taxon>Marchantiales</taxon>
        <taxon>Ricciaceae</taxon>
        <taxon>Riccia</taxon>
    </lineage>
</organism>
<evidence type="ECO:0000256" key="4">
    <source>
        <dbReference type="ARBA" id="ARBA00022490"/>
    </source>
</evidence>
<gene>
    <name evidence="12" type="ORF">R1sor_025791</name>
</gene>
<keyword evidence="7" id="KW-0067">ATP-binding</keyword>
<feature type="domain" description="Mur ligase C-terminal" evidence="10">
    <location>
        <begin position="439"/>
        <end position="552"/>
    </location>
</feature>
<dbReference type="Gene3D" id="3.90.190.20">
    <property type="entry name" value="Mur ligase, C-terminal domain"/>
    <property type="match status" value="1"/>
</dbReference>
<dbReference type="InterPro" id="IPR000713">
    <property type="entry name" value="Mur_ligase_N"/>
</dbReference>
<reference evidence="12 13" key="1">
    <citation type="submission" date="2024-09" db="EMBL/GenBank/DDBJ databases">
        <title>Chromosome-scale assembly of Riccia sorocarpa.</title>
        <authorList>
            <person name="Paukszto L."/>
        </authorList>
    </citation>
    <scope>NUCLEOTIDE SEQUENCE [LARGE SCALE GENOMIC DNA]</scope>
    <source>
        <strain evidence="12">LP-2024</strain>
        <tissue evidence="12">Aerial parts of the thallus</tissue>
    </source>
</reference>
<dbReference type="InterPro" id="IPR050061">
    <property type="entry name" value="MurCDEF_pg_biosynth"/>
</dbReference>
<dbReference type="SUPFAM" id="SSF51984">
    <property type="entry name" value="MurCD N-terminal domain"/>
    <property type="match status" value="1"/>
</dbReference>
<evidence type="ECO:0000256" key="6">
    <source>
        <dbReference type="ARBA" id="ARBA00022741"/>
    </source>
</evidence>
<keyword evidence="4" id="KW-0963">Cytoplasm</keyword>
<dbReference type="PANTHER" id="PTHR43445">
    <property type="entry name" value="UDP-N-ACETYLMURAMATE--L-ALANINE LIGASE-RELATED"/>
    <property type="match status" value="1"/>
</dbReference>
<dbReference type="Pfam" id="PF01225">
    <property type="entry name" value="Mur_ligase"/>
    <property type="match status" value="1"/>
</dbReference>
<dbReference type="NCBIfam" id="TIGR01082">
    <property type="entry name" value="murC"/>
    <property type="match status" value="1"/>
</dbReference>
<comment type="catalytic activity">
    <reaction evidence="8">
        <text>UDP-N-acetyl-alpha-D-muramate + L-alanine + ATP = UDP-N-acetyl-alpha-D-muramoyl-L-alanine + ADP + phosphate + H(+)</text>
        <dbReference type="Rhea" id="RHEA:23372"/>
        <dbReference type="ChEBI" id="CHEBI:15378"/>
        <dbReference type="ChEBI" id="CHEBI:30616"/>
        <dbReference type="ChEBI" id="CHEBI:43474"/>
        <dbReference type="ChEBI" id="CHEBI:57972"/>
        <dbReference type="ChEBI" id="CHEBI:70757"/>
        <dbReference type="ChEBI" id="CHEBI:83898"/>
        <dbReference type="ChEBI" id="CHEBI:456216"/>
        <dbReference type="EC" id="6.3.2.8"/>
    </reaction>
</comment>
<dbReference type="Pfam" id="PF08245">
    <property type="entry name" value="Mur_ligase_M"/>
    <property type="match status" value="1"/>
</dbReference>